<dbReference type="InterPro" id="IPR004789">
    <property type="entry name" value="Acetalactate_synth_ssu"/>
</dbReference>
<dbReference type="GO" id="GO:0005829">
    <property type="term" value="C:cytosol"/>
    <property type="evidence" value="ECO:0007669"/>
    <property type="project" value="TreeGrafter"/>
</dbReference>
<accession>A0A383CQH4</accession>
<dbReference type="InterPro" id="IPR039557">
    <property type="entry name" value="AHAS_ACT"/>
</dbReference>
<sequence length="98" mass="11124">MQHTISVLMNNRFGVLSRVSGLFSSRGFNIESLNVAETSDPEISHMTIVTRGDNAKIEQITKQLNKLVDVIKVIDLTEEKFVDRELLLIKINAEVRVR</sequence>
<dbReference type="FunFam" id="3.30.70.260:FF:000001">
    <property type="entry name" value="Acetolactate synthase, small subunit"/>
    <property type="match status" value="1"/>
</dbReference>
<gene>
    <name evidence="7" type="ORF">METZ01_LOCUS487245</name>
</gene>
<comment type="similarity">
    <text evidence="3">Belongs to the acetolactate synthase small subunit family.</text>
</comment>
<evidence type="ECO:0000259" key="6">
    <source>
        <dbReference type="PROSITE" id="PS51671"/>
    </source>
</evidence>
<dbReference type="NCBIfam" id="NF008864">
    <property type="entry name" value="PRK11895.1"/>
    <property type="match status" value="1"/>
</dbReference>
<evidence type="ECO:0000256" key="4">
    <source>
        <dbReference type="ARBA" id="ARBA00022605"/>
    </source>
</evidence>
<dbReference type="PANTHER" id="PTHR30239">
    <property type="entry name" value="ACETOLACTATE SYNTHASE SMALL SUBUNIT"/>
    <property type="match status" value="1"/>
</dbReference>
<keyword evidence="5" id="KW-0100">Branched-chain amino acid biosynthesis</keyword>
<dbReference type="Pfam" id="PF22629">
    <property type="entry name" value="ACT_AHAS_ss"/>
    <property type="match status" value="1"/>
</dbReference>
<dbReference type="PANTHER" id="PTHR30239:SF0">
    <property type="entry name" value="ACETOLACTATE SYNTHASE SMALL SUBUNIT 1, CHLOROPLASTIC"/>
    <property type="match status" value="1"/>
</dbReference>
<protein>
    <recommendedName>
        <fullName evidence="6">ACT domain-containing protein</fullName>
    </recommendedName>
</protein>
<evidence type="ECO:0000256" key="3">
    <source>
        <dbReference type="ARBA" id="ARBA00006341"/>
    </source>
</evidence>
<dbReference type="GO" id="GO:0003984">
    <property type="term" value="F:acetolactate synthase activity"/>
    <property type="evidence" value="ECO:0007669"/>
    <property type="project" value="TreeGrafter"/>
</dbReference>
<dbReference type="NCBIfam" id="TIGR00119">
    <property type="entry name" value="acolac_sm"/>
    <property type="match status" value="1"/>
</dbReference>
<comment type="pathway">
    <text evidence="2">Amino-acid biosynthesis; L-valine biosynthesis; L-valine from pyruvate: step 1/4.</text>
</comment>
<dbReference type="UniPathway" id="UPA00047">
    <property type="reaction ID" value="UER00055"/>
</dbReference>
<dbReference type="GO" id="GO:0009099">
    <property type="term" value="P:L-valine biosynthetic process"/>
    <property type="evidence" value="ECO:0007669"/>
    <property type="project" value="UniProtKB-UniPathway"/>
</dbReference>
<name>A0A383CQH4_9ZZZZ</name>
<proteinExistence type="inferred from homology"/>
<dbReference type="AlphaFoldDB" id="A0A383CQH4"/>
<evidence type="ECO:0000256" key="1">
    <source>
        <dbReference type="ARBA" id="ARBA00004974"/>
    </source>
</evidence>
<dbReference type="GO" id="GO:1990610">
    <property type="term" value="F:acetolactate synthase regulator activity"/>
    <property type="evidence" value="ECO:0007669"/>
    <property type="project" value="InterPro"/>
</dbReference>
<evidence type="ECO:0000256" key="5">
    <source>
        <dbReference type="ARBA" id="ARBA00023304"/>
    </source>
</evidence>
<dbReference type="GO" id="GO:0009097">
    <property type="term" value="P:isoleucine biosynthetic process"/>
    <property type="evidence" value="ECO:0007669"/>
    <property type="project" value="UniProtKB-UniPathway"/>
</dbReference>
<comment type="pathway">
    <text evidence="1">Amino-acid biosynthesis; L-isoleucine biosynthesis; L-isoleucine from 2-oxobutanoate: step 1/4.</text>
</comment>
<dbReference type="UniPathway" id="UPA00049">
    <property type="reaction ID" value="UER00059"/>
</dbReference>
<dbReference type="InterPro" id="IPR002912">
    <property type="entry name" value="ACT_dom"/>
</dbReference>
<organism evidence="7">
    <name type="scientific">marine metagenome</name>
    <dbReference type="NCBI Taxonomy" id="408172"/>
    <lineage>
        <taxon>unclassified sequences</taxon>
        <taxon>metagenomes</taxon>
        <taxon>ecological metagenomes</taxon>
    </lineage>
</organism>
<dbReference type="EMBL" id="UINC01210768">
    <property type="protein sequence ID" value="SVE34391.1"/>
    <property type="molecule type" value="Genomic_DNA"/>
</dbReference>
<reference evidence="7" key="1">
    <citation type="submission" date="2018-05" db="EMBL/GenBank/DDBJ databases">
        <authorList>
            <person name="Lanie J.A."/>
            <person name="Ng W.-L."/>
            <person name="Kazmierczak K.M."/>
            <person name="Andrzejewski T.M."/>
            <person name="Davidsen T.M."/>
            <person name="Wayne K.J."/>
            <person name="Tettelin H."/>
            <person name="Glass J.I."/>
            <person name="Rusch D."/>
            <person name="Podicherti R."/>
            <person name="Tsui H.-C.T."/>
            <person name="Winkler M.E."/>
        </authorList>
    </citation>
    <scope>NUCLEOTIDE SEQUENCE</scope>
</reference>
<keyword evidence="4" id="KW-0028">Amino-acid biosynthesis</keyword>
<dbReference type="InterPro" id="IPR054480">
    <property type="entry name" value="AHAS_small-like_ACT"/>
</dbReference>
<evidence type="ECO:0000313" key="7">
    <source>
        <dbReference type="EMBL" id="SVE34391.1"/>
    </source>
</evidence>
<feature type="non-terminal residue" evidence="7">
    <location>
        <position position="98"/>
    </location>
</feature>
<feature type="domain" description="ACT" evidence="6">
    <location>
        <begin position="4"/>
        <end position="78"/>
    </location>
</feature>
<dbReference type="CDD" id="cd04878">
    <property type="entry name" value="ACT_AHAS"/>
    <property type="match status" value="1"/>
</dbReference>
<dbReference type="InterPro" id="IPR045865">
    <property type="entry name" value="ACT-like_dom_sf"/>
</dbReference>
<dbReference type="Gene3D" id="3.30.70.260">
    <property type="match status" value="1"/>
</dbReference>
<evidence type="ECO:0000256" key="2">
    <source>
        <dbReference type="ARBA" id="ARBA00005025"/>
    </source>
</evidence>
<dbReference type="PROSITE" id="PS51671">
    <property type="entry name" value="ACT"/>
    <property type="match status" value="1"/>
</dbReference>
<dbReference type="SUPFAM" id="SSF55021">
    <property type="entry name" value="ACT-like"/>
    <property type="match status" value="1"/>
</dbReference>